<keyword evidence="3" id="KW-1185">Reference proteome</keyword>
<organism evidence="2 3">
    <name type="scientific">Trifolium subterraneum</name>
    <name type="common">Subterranean clover</name>
    <dbReference type="NCBI Taxonomy" id="3900"/>
    <lineage>
        <taxon>Eukaryota</taxon>
        <taxon>Viridiplantae</taxon>
        <taxon>Streptophyta</taxon>
        <taxon>Embryophyta</taxon>
        <taxon>Tracheophyta</taxon>
        <taxon>Spermatophyta</taxon>
        <taxon>Magnoliopsida</taxon>
        <taxon>eudicotyledons</taxon>
        <taxon>Gunneridae</taxon>
        <taxon>Pentapetalae</taxon>
        <taxon>rosids</taxon>
        <taxon>fabids</taxon>
        <taxon>Fabales</taxon>
        <taxon>Fabaceae</taxon>
        <taxon>Papilionoideae</taxon>
        <taxon>50 kb inversion clade</taxon>
        <taxon>NPAAA clade</taxon>
        <taxon>Hologalegina</taxon>
        <taxon>IRL clade</taxon>
        <taxon>Trifolieae</taxon>
        <taxon>Trifolium</taxon>
    </lineage>
</organism>
<dbReference type="AlphaFoldDB" id="A0A2Z6LZF8"/>
<dbReference type="PANTHER" id="PTHR45927">
    <property type="entry name" value="LYSM-DOMAIN RECEPTOR-LIKE KINASE-RELATED"/>
    <property type="match status" value="1"/>
</dbReference>
<dbReference type="InterPro" id="IPR018392">
    <property type="entry name" value="LysM"/>
</dbReference>
<dbReference type="Proteomes" id="UP000242715">
    <property type="component" value="Unassembled WGS sequence"/>
</dbReference>
<dbReference type="OrthoDB" id="4062651at2759"/>
<evidence type="ECO:0000313" key="2">
    <source>
        <dbReference type="EMBL" id="GAU25101.1"/>
    </source>
</evidence>
<proteinExistence type="predicted"/>
<dbReference type="EMBL" id="DF973302">
    <property type="protein sequence ID" value="GAU25101.1"/>
    <property type="molecule type" value="Genomic_DNA"/>
</dbReference>
<evidence type="ECO:0000313" key="3">
    <source>
        <dbReference type="Proteomes" id="UP000242715"/>
    </source>
</evidence>
<evidence type="ECO:0000259" key="1">
    <source>
        <dbReference type="Pfam" id="PF01476"/>
    </source>
</evidence>
<dbReference type="Pfam" id="PF01476">
    <property type="entry name" value="LysM"/>
    <property type="match status" value="1"/>
</dbReference>
<sequence length="104" mass="11672">MNNISRDTKLPSNKTIIVPMLCSCSGNIYQHNTPYTVKKGDTYNHLLTVPVLCACPTTKQTAKKITSLLVYTVNYGETVKSIGEAYGVDEESLLEENDCRWKLR</sequence>
<protein>
    <recommendedName>
        <fullName evidence="1">LysM domain-containing protein</fullName>
    </recommendedName>
</protein>
<accession>A0A2Z6LZF8</accession>
<feature type="domain" description="LysM" evidence="1">
    <location>
        <begin position="71"/>
        <end position="97"/>
    </location>
</feature>
<dbReference type="InterPro" id="IPR052611">
    <property type="entry name" value="Plant_RLK_LysM"/>
</dbReference>
<name>A0A2Z6LZF8_TRISU</name>
<gene>
    <name evidence="2" type="ORF">TSUD_257950</name>
</gene>
<reference evidence="3" key="1">
    <citation type="journal article" date="2017" name="Front. Plant Sci.">
        <title>Climate Clever Clovers: New Paradigm to Reduce the Environmental Footprint of Ruminants by Breeding Low Methanogenic Forages Utilizing Haplotype Variation.</title>
        <authorList>
            <person name="Kaur P."/>
            <person name="Appels R."/>
            <person name="Bayer P.E."/>
            <person name="Keeble-Gagnere G."/>
            <person name="Wang J."/>
            <person name="Hirakawa H."/>
            <person name="Shirasawa K."/>
            <person name="Vercoe P."/>
            <person name="Stefanova K."/>
            <person name="Durmic Z."/>
            <person name="Nichols P."/>
            <person name="Revell C."/>
            <person name="Isobe S.N."/>
            <person name="Edwards D."/>
            <person name="Erskine W."/>
        </authorList>
    </citation>
    <scope>NUCLEOTIDE SEQUENCE [LARGE SCALE GENOMIC DNA]</scope>
    <source>
        <strain evidence="3">cv. Daliak</strain>
    </source>
</reference>
<dbReference type="PANTHER" id="PTHR45927:SF6">
    <property type="entry name" value="PROTEIN LYK5"/>
    <property type="match status" value="1"/>
</dbReference>